<feature type="coiled-coil region" evidence="1">
    <location>
        <begin position="174"/>
        <end position="205"/>
    </location>
</feature>
<feature type="non-terminal residue" evidence="2">
    <location>
        <position position="217"/>
    </location>
</feature>
<dbReference type="AlphaFoldDB" id="A0A9N9BW46"/>
<protein>
    <submittedName>
        <fullName evidence="2">3812_t:CDS:1</fullName>
    </submittedName>
</protein>
<keyword evidence="1" id="KW-0175">Coiled coil</keyword>
<accession>A0A9N9BW46</accession>
<evidence type="ECO:0000313" key="2">
    <source>
        <dbReference type="EMBL" id="CAG8581788.1"/>
    </source>
</evidence>
<name>A0A9N9BW46_9GLOM</name>
<comment type="caution">
    <text evidence="2">The sequence shown here is derived from an EMBL/GenBank/DDBJ whole genome shotgun (WGS) entry which is preliminary data.</text>
</comment>
<evidence type="ECO:0000256" key="1">
    <source>
        <dbReference type="SAM" id="Coils"/>
    </source>
</evidence>
<organism evidence="2 3">
    <name type="scientific">Paraglomus occultum</name>
    <dbReference type="NCBI Taxonomy" id="144539"/>
    <lineage>
        <taxon>Eukaryota</taxon>
        <taxon>Fungi</taxon>
        <taxon>Fungi incertae sedis</taxon>
        <taxon>Mucoromycota</taxon>
        <taxon>Glomeromycotina</taxon>
        <taxon>Glomeromycetes</taxon>
        <taxon>Paraglomerales</taxon>
        <taxon>Paraglomeraceae</taxon>
        <taxon>Paraglomus</taxon>
    </lineage>
</organism>
<keyword evidence="3" id="KW-1185">Reference proteome</keyword>
<proteinExistence type="predicted"/>
<evidence type="ECO:0000313" key="3">
    <source>
        <dbReference type="Proteomes" id="UP000789572"/>
    </source>
</evidence>
<reference evidence="2" key="1">
    <citation type="submission" date="2021-06" db="EMBL/GenBank/DDBJ databases">
        <authorList>
            <person name="Kallberg Y."/>
            <person name="Tangrot J."/>
            <person name="Rosling A."/>
        </authorList>
    </citation>
    <scope>NUCLEOTIDE SEQUENCE</scope>
    <source>
        <strain evidence="2">IA702</strain>
    </source>
</reference>
<dbReference type="Proteomes" id="UP000789572">
    <property type="component" value="Unassembled WGS sequence"/>
</dbReference>
<sequence>KSNNEYTIEVYLYGFNKENIEKELASIDNSPFKQQWLKITLSDLEFQKIYQKEEKQSSFGNSMKEIEIDLGYGYKKEIKQLTDPNDYQIILNNPEGKPDLTELEKSVDLLVFIKDEISRERINLPPRLILRSSCIPAEEEIARLRRDFEGDDFIFAVPLGVKSIKAGSFFSSKLDELRKKSREVEDNLEKEIQKDIKENKSAKHNERMKALIEMEKK</sequence>
<dbReference type="EMBL" id="CAJVPJ010001222">
    <property type="protein sequence ID" value="CAG8581788.1"/>
    <property type="molecule type" value="Genomic_DNA"/>
</dbReference>
<gene>
    <name evidence="2" type="ORF">POCULU_LOCUS6526</name>
</gene>